<keyword evidence="1" id="KW-0175">Coiled coil</keyword>
<proteinExistence type="predicted"/>
<organism evidence="2 3">
    <name type="scientific">Streblomastix strix</name>
    <dbReference type="NCBI Taxonomy" id="222440"/>
    <lineage>
        <taxon>Eukaryota</taxon>
        <taxon>Metamonada</taxon>
        <taxon>Preaxostyla</taxon>
        <taxon>Oxymonadida</taxon>
        <taxon>Streblomastigidae</taxon>
        <taxon>Streblomastix</taxon>
    </lineage>
</organism>
<protein>
    <submittedName>
        <fullName evidence="2">Uncharacterized protein</fullName>
    </submittedName>
</protein>
<evidence type="ECO:0000313" key="2">
    <source>
        <dbReference type="EMBL" id="KAA6390983.1"/>
    </source>
</evidence>
<sequence length="147" mass="16745">MEDDELDIKISFEFCSELIIQIGLGESDVEGEVLSIVENIAYRGADMKLKEQTRLDIQKDKEQEEQDIKQERDMKEELIMIKALHSLSEDFSNTLSNEILEEKGGNEEVDSALFHNGSLKDDNIIEFALAAKEKLINAYISLTIAYQ</sequence>
<dbReference type="Proteomes" id="UP000324800">
    <property type="component" value="Unassembled WGS sequence"/>
</dbReference>
<reference evidence="2 3" key="1">
    <citation type="submission" date="2019-03" db="EMBL/GenBank/DDBJ databases">
        <title>Single cell metagenomics reveals metabolic interactions within the superorganism composed of flagellate Streblomastix strix and complex community of Bacteroidetes bacteria on its surface.</title>
        <authorList>
            <person name="Treitli S.C."/>
            <person name="Kolisko M."/>
            <person name="Husnik F."/>
            <person name="Keeling P."/>
            <person name="Hampl V."/>
        </authorList>
    </citation>
    <scope>NUCLEOTIDE SEQUENCE [LARGE SCALE GENOMIC DNA]</scope>
    <source>
        <strain evidence="2">ST1C</strain>
    </source>
</reference>
<dbReference type="AlphaFoldDB" id="A0A5J4W8N7"/>
<dbReference type="EMBL" id="SNRW01003033">
    <property type="protein sequence ID" value="KAA6390983.1"/>
    <property type="molecule type" value="Genomic_DNA"/>
</dbReference>
<name>A0A5J4W8N7_9EUKA</name>
<comment type="caution">
    <text evidence="2">The sequence shown here is derived from an EMBL/GenBank/DDBJ whole genome shotgun (WGS) entry which is preliminary data.</text>
</comment>
<evidence type="ECO:0000256" key="1">
    <source>
        <dbReference type="SAM" id="Coils"/>
    </source>
</evidence>
<gene>
    <name evidence="2" type="ORF">EZS28_013489</name>
</gene>
<feature type="coiled-coil region" evidence="1">
    <location>
        <begin position="54"/>
        <end position="81"/>
    </location>
</feature>
<evidence type="ECO:0000313" key="3">
    <source>
        <dbReference type="Proteomes" id="UP000324800"/>
    </source>
</evidence>
<accession>A0A5J4W8N7</accession>